<dbReference type="PATRIC" id="fig|465820.4.peg.3311"/>
<dbReference type="STRING" id="465820.NS263_04770"/>
<name>A0A147DUK4_9MICO</name>
<organism evidence="1 2">
    <name type="scientific">Curtobacterium oceanosedimentum</name>
    <dbReference type="NCBI Taxonomy" id="465820"/>
    <lineage>
        <taxon>Bacteria</taxon>
        <taxon>Bacillati</taxon>
        <taxon>Actinomycetota</taxon>
        <taxon>Actinomycetes</taxon>
        <taxon>Micrococcales</taxon>
        <taxon>Microbacteriaceae</taxon>
        <taxon>Curtobacterium</taxon>
    </lineage>
</organism>
<evidence type="ECO:0000313" key="1">
    <source>
        <dbReference type="EMBL" id="KTR53896.1"/>
    </source>
</evidence>
<dbReference type="RefSeq" id="WP_058748755.1">
    <property type="nucleotide sequence ID" value="NZ_LDRC01000009.1"/>
</dbReference>
<sequence length="73" mass="7856">MLLGTDTTRRGVRPTDRTGAAAPVATVSLLPVVASSTTDTATCACGHQQDAHEHYRPGSDCALCDCPRFRRRR</sequence>
<gene>
    <name evidence="1" type="ORF">NS359_01805</name>
</gene>
<comment type="caution">
    <text evidence="1">The sequence shown here is derived from an EMBL/GenBank/DDBJ whole genome shotgun (WGS) entry which is preliminary data.</text>
</comment>
<dbReference type="Proteomes" id="UP000072763">
    <property type="component" value="Unassembled WGS sequence"/>
</dbReference>
<accession>A0A147DUK4</accession>
<dbReference type="EMBL" id="LDRC01000009">
    <property type="protein sequence ID" value="KTR53896.1"/>
    <property type="molecule type" value="Genomic_DNA"/>
</dbReference>
<dbReference type="AlphaFoldDB" id="A0A147DUK4"/>
<protein>
    <submittedName>
        <fullName evidence="1">Uncharacterized protein</fullName>
    </submittedName>
</protein>
<reference evidence="1 2" key="1">
    <citation type="journal article" date="2016" name="Front. Microbiol.">
        <title>Genomic Resource of Rice Seed Associated Bacteria.</title>
        <authorList>
            <person name="Midha S."/>
            <person name="Bansal K."/>
            <person name="Sharma S."/>
            <person name="Kumar N."/>
            <person name="Patil P.P."/>
            <person name="Chaudhry V."/>
            <person name="Patil P.B."/>
        </authorList>
    </citation>
    <scope>NUCLEOTIDE SEQUENCE [LARGE SCALE GENOMIC DNA]</scope>
    <source>
        <strain evidence="1 2">NS359</strain>
    </source>
</reference>
<evidence type="ECO:0000313" key="2">
    <source>
        <dbReference type="Proteomes" id="UP000072763"/>
    </source>
</evidence>
<dbReference type="OrthoDB" id="5193319at2"/>
<proteinExistence type="predicted"/>